<accession>A0A167SGF1</accession>
<name>A0A167SGF1_CALVF</name>
<dbReference type="Pfam" id="PF00385">
    <property type="entry name" value="Chromo"/>
    <property type="match status" value="1"/>
</dbReference>
<dbReference type="InterPro" id="IPR051219">
    <property type="entry name" value="Heterochromatin_chromo-domain"/>
</dbReference>
<keyword evidence="6" id="KW-1185">Reference proteome</keyword>
<evidence type="ECO:0000256" key="1">
    <source>
        <dbReference type="ARBA" id="ARBA00004123"/>
    </source>
</evidence>
<dbReference type="OrthoDB" id="433924at2759"/>
<feature type="compositionally biased region" description="Basic and acidic residues" evidence="3">
    <location>
        <begin position="1"/>
        <end position="12"/>
    </location>
</feature>
<dbReference type="InterPro" id="IPR023780">
    <property type="entry name" value="Chromo_domain"/>
</dbReference>
<evidence type="ECO:0000313" key="6">
    <source>
        <dbReference type="Proteomes" id="UP000076738"/>
    </source>
</evidence>
<dbReference type="SMART" id="SM00300">
    <property type="entry name" value="ChSh"/>
    <property type="match status" value="1"/>
</dbReference>
<gene>
    <name evidence="5" type="ORF">CALVIDRAFT_21070</name>
</gene>
<dbReference type="AlphaFoldDB" id="A0A167SGF1"/>
<evidence type="ECO:0000256" key="2">
    <source>
        <dbReference type="ARBA" id="ARBA00023242"/>
    </source>
</evidence>
<dbReference type="EMBL" id="KV417266">
    <property type="protein sequence ID" value="KZP01897.1"/>
    <property type="molecule type" value="Genomic_DNA"/>
</dbReference>
<feature type="compositionally biased region" description="Acidic residues" evidence="3">
    <location>
        <begin position="33"/>
        <end position="58"/>
    </location>
</feature>
<dbReference type="GO" id="GO:0006338">
    <property type="term" value="P:chromatin remodeling"/>
    <property type="evidence" value="ECO:0007669"/>
    <property type="project" value="UniProtKB-ARBA"/>
</dbReference>
<protein>
    <recommendedName>
        <fullName evidence="4">Chromo domain-containing protein</fullName>
    </recommendedName>
</protein>
<dbReference type="PANTHER" id="PTHR22812">
    <property type="entry name" value="CHROMOBOX PROTEIN"/>
    <property type="match status" value="1"/>
</dbReference>
<reference evidence="5 6" key="1">
    <citation type="journal article" date="2016" name="Mol. Biol. Evol.">
        <title>Comparative Genomics of Early-Diverging Mushroom-Forming Fungi Provides Insights into the Origins of Lignocellulose Decay Capabilities.</title>
        <authorList>
            <person name="Nagy L.G."/>
            <person name="Riley R."/>
            <person name="Tritt A."/>
            <person name="Adam C."/>
            <person name="Daum C."/>
            <person name="Floudas D."/>
            <person name="Sun H."/>
            <person name="Yadav J.S."/>
            <person name="Pangilinan J."/>
            <person name="Larsson K.H."/>
            <person name="Matsuura K."/>
            <person name="Barry K."/>
            <person name="Labutti K."/>
            <person name="Kuo R."/>
            <person name="Ohm R.A."/>
            <person name="Bhattacharya S.S."/>
            <person name="Shirouzu T."/>
            <person name="Yoshinaga Y."/>
            <person name="Martin F.M."/>
            <person name="Grigoriev I.V."/>
            <person name="Hibbett D.S."/>
        </authorList>
    </citation>
    <scope>NUCLEOTIDE SEQUENCE [LARGE SCALE GENOMIC DNA]</scope>
    <source>
        <strain evidence="5 6">TUFC12733</strain>
    </source>
</reference>
<dbReference type="SUPFAM" id="SSF54160">
    <property type="entry name" value="Chromo domain-like"/>
    <property type="match status" value="2"/>
</dbReference>
<feature type="region of interest" description="Disordered" evidence="3">
    <location>
        <begin position="113"/>
        <end position="250"/>
    </location>
</feature>
<feature type="compositionally biased region" description="Basic and acidic residues" evidence="3">
    <location>
        <begin position="164"/>
        <end position="173"/>
    </location>
</feature>
<feature type="compositionally biased region" description="Basic and acidic residues" evidence="3">
    <location>
        <begin position="133"/>
        <end position="144"/>
    </location>
</feature>
<feature type="compositionally biased region" description="Polar residues" evidence="3">
    <location>
        <begin position="186"/>
        <end position="195"/>
    </location>
</feature>
<evidence type="ECO:0000259" key="4">
    <source>
        <dbReference type="PROSITE" id="PS50013"/>
    </source>
</evidence>
<proteinExistence type="predicted"/>
<dbReference type="PROSITE" id="PS50013">
    <property type="entry name" value="CHROMO_2"/>
    <property type="match status" value="1"/>
</dbReference>
<feature type="domain" description="Chromo" evidence="4">
    <location>
        <begin position="57"/>
        <end position="122"/>
    </location>
</feature>
<feature type="region of interest" description="Disordered" evidence="3">
    <location>
        <begin position="1"/>
        <end position="58"/>
    </location>
</feature>
<dbReference type="Pfam" id="PF01393">
    <property type="entry name" value="Chromo_shadow"/>
    <property type="match status" value="1"/>
</dbReference>
<dbReference type="InterPro" id="IPR016197">
    <property type="entry name" value="Chromo-like_dom_sf"/>
</dbReference>
<dbReference type="InterPro" id="IPR008251">
    <property type="entry name" value="Chromo_shadow_dom"/>
</dbReference>
<comment type="subcellular location">
    <subcellularLocation>
        <location evidence="1">Nucleus</location>
    </subcellularLocation>
</comment>
<dbReference type="CDD" id="cd18969">
    <property type="entry name" value="chromodomain"/>
    <property type="match status" value="1"/>
</dbReference>
<dbReference type="SMART" id="SM00298">
    <property type="entry name" value="CHROMO"/>
    <property type="match status" value="1"/>
</dbReference>
<dbReference type="Proteomes" id="UP000076738">
    <property type="component" value="Unassembled WGS sequence"/>
</dbReference>
<evidence type="ECO:0000313" key="5">
    <source>
        <dbReference type="EMBL" id="KZP01897.1"/>
    </source>
</evidence>
<dbReference type="STRING" id="1330018.A0A167SGF1"/>
<evidence type="ECO:0000256" key="3">
    <source>
        <dbReference type="SAM" id="MobiDB-lite"/>
    </source>
</evidence>
<dbReference type="InterPro" id="IPR000953">
    <property type="entry name" value="Chromo/chromo_shadow_dom"/>
</dbReference>
<dbReference type="GO" id="GO:0005634">
    <property type="term" value="C:nucleus"/>
    <property type="evidence" value="ECO:0007669"/>
    <property type="project" value="UniProtKB-SubCell"/>
</dbReference>
<keyword evidence="2" id="KW-0539">Nucleus</keyword>
<dbReference type="Gene3D" id="2.40.50.40">
    <property type="match status" value="2"/>
</dbReference>
<organism evidence="5 6">
    <name type="scientific">Calocera viscosa (strain TUFC12733)</name>
    <dbReference type="NCBI Taxonomy" id="1330018"/>
    <lineage>
        <taxon>Eukaryota</taxon>
        <taxon>Fungi</taxon>
        <taxon>Dikarya</taxon>
        <taxon>Basidiomycota</taxon>
        <taxon>Agaricomycotina</taxon>
        <taxon>Dacrymycetes</taxon>
        <taxon>Dacrymycetales</taxon>
        <taxon>Dacrymycetaceae</taxon>
        <taxon>Calocera</taxon>
    </lineage>
</organism>
<sequence>MARSRSSDRDEVIADSEEEDRAQPKPKKTVPVSEDEQMADADEQEGGADSDETESEYEIEAILNAEMGMFTPSLQGEYAYFVSWKGYPAEENSWVSQEDAGNAMELIEEYWKTRPKKEAAKPSSNKKRGSVVSKRESSVKRESTVGRGRKSVTRIASDDSDIEVVEKGLEKARKSSVVKSRARVNSPKTSRTADSVNEEASDDDIIREPVKKAKTNGKSSSRGKTIKEEKDEESDTHAGTAVDGDDEYPTLPDLEAYMHQLDWEQLIEHVDTVEMEADGTLRAYVTLDNGKKASHDMSVVRQRCPQKLINFYESHLRWRHPHA</sequence>